<reference evidence="3 4" key="1">
    <citation type="submission" date="2019-04" db="EMBL/GenBank/DDBJ databases">
        <title>Fungal friends and foes A comparative genomics study of 23 Aspergillus species from section Flavi.</title>
        <authorList>
            <consortium name="DOE Joint Genome Institute"/>
            <person name="Kjaerbolling I."/>
            <person name="Vesth T.C."/>
            <person name="Frisvad J.C."/>
            <person name="Nybo J.L."/>
            <person name="Theobald S."/>
            <person name="Kildgaard S."/>
            <person name="Petersen T.I."/>
            <person name="Kuo A."/>
            <person name="Sato A."/>
            <person name="Lyhne E.K."/>
            <person name="Kogle M.E."/>
            <person name="Wiebenga A."/>
            <person name="Kun R.S."/>
            <person name="Lubbers R.J."/>
            <person name="Makela M.R."/>
            <person name="Barry K."/>
            <person name="Chovatia M."/>
            <person name="Clum A."/>
            <person name="Daum C."/>
            <person name="Haridas S."/>
            <person name="He G."/>
            <person name="LaButti K."/>
            <person name="Lipzen A."/>
            <person name="Mondo S."/>
            <person name="Pangilinan J."/>
            <person name="Riley R."/>
            <person name="Salamov A."/>
            <person name="Simmons B.A."/>
            <person name="Magnuson J.K."/>
            <person name="Henrissat B."/>
            <person name="Mortensen U.H."/>
            <person name="Larsen T.O."/>
            <person name="De vries R.P."/>
            <person name="Grigoriev I.V."/>
            <person name="Machida M."/>
            <person name="Baker S.E."/>
            <person name="Andersen M.R."/>
        </authorList>
    </citation>
    <scope>NUCLEOTIDE SEQUENCE [LARGE SCALE GENOMIC DNA]</scope>
    <source>
        <strain evidence="3 4">CBS 126849</strain>
    </source>
</reference>
<accession>A0A5N6F9U3</accession>
<feature type="chain" id="PRO_5024943226" evidence="2">
    <location>
        <begin position="21"/>
        <end position="86"/>
    </location>
</feature>
<protein>
    <submittedName>
        <fullName evidence="3">Uncharacterized protein</fullName>
    </submittedName>
</protein>
<dbReference type="Proteomes" id="UP000326799">
    <property type="component" value="Unassembled WGS sequence"/>
</dbReference>
<gene>
    <name evidence="3" type="ORF">BDV33DRAFT_197426</name>
</gene>
<dbReference type="EMBL" id="ML733391">
    <property type="protein sequence ID" value="KAB8226427.1"/>
    <property type="molecule type" value="Genomic_DNA"/>
</dbReference>
<feature type="region of interest" description="Disordered" evidence="1">
    <location>
        <begin position="50"/>
        <end position="86"/>
    </location>
</feature>
<sequence length="86" mass="8519">MRHSAIVSIIALGLTSFSAAAPLSGLAESLAELFRREDVDDSPVEGLGKDLLSFGSGGSGGSKRGIESSASGQLSGAVGPVDEGSQ</sequence>
<name>A0A5N6F9U3_9EURO</name>
<dbReference type="AlphaFoldDB" id="A0A5N6F9U3"/>
<evidence type="ECO:0000256" key="1">
    <source>
        <dbReference type="SAM" id="MobiDB-lite"/>
    </source>
</evidence>
<keyword evidence="4" id="KW-1185">Reference proteome</keyword>
<keyword evidence="2" id="KW-0732">Signal</keyword>
<evidence type="ECO:0000313" key="4">
    <source>
        <dbReference type="Proteomes" id="UP000326799"/>
    </source>
</evidence>
<evidence type="ECO:0000256" key="2">
    <source>
        <dbReference type="SAM" id="SignalP"/>
    </source>
</evidence>
<proteinExistence type="predicted"/>
<organism evidence="3 4">
    <name type="scientific">Aspergillus novoparasiticus</name>
    <dbReference type="NCBI Taxonomy" id="986946"/>
    <lineage>
        <taxon>Eukaryota</taxon>
        <taxon>Fungi</taxon>
        <taxon>Dikarya</taxon>
        <taxon>Ascomycota</taxon>
        <taxon>Pezizomycotina</taxon>
        <taxon>Eurotiomycetes</taxon>
        <taxon>Eurotiomycetidae</taxon>
        <taxon>Eurotiales</taxon>
        <taxon>Aspergillaceae</taxon>
        <taxon>Aspergillus</taxon>
        <taxon>Aspergillus subgen. Circumdati</taxon>
    </lineage>
</organism>
<feature type="signal peptide" evidence="2">
    <location>
        <begin position="1"/>
        <end position="20"/>
    </location>
</feature>
<evidence type="ECO:0000313" key="3">
    <source>
        <dbReference type="EMBL" id="KAB8226427.1"/>
    </source>
</evidence>